<evidence type="ECO:0000256" key="3">
    <source>
        <dbReference type="ARBA" id="ARBA00023163"/>
    </source>
</evidence>
<evidence type="ECO:0000256" key="1">
    <source>
        <dbReference type="ARBA" id="ARBA00023015"/>
    </source>
</evidence>
<dbReference type="InterPro" id="IPR009057">
    <property type="entry name" value="Homeodomain-like_sf"/>
</dbReference>
<evidence type="ECO:0000256" key="2">
    <source>
        <dbReference type="ARBA" id="ARBA00023125"/>
    </source>
</evidence>
<keyword evidence="6" id="KW-1185">Reference proteome</keyword>
<keyword evidence="1" id="KW-0805">Transcription regulation</keyword>
<evidence type="ECO:0000313" key="5">
    <source>
        <dbReference type="EMBL" id="QLG46546.1"/>
    </source>
</evidence>
<dbReference type="SUPFAM" id="SSF46689">
    <property type="entry name" value="Homeodomain-like"/>
    <property type="match status" value="1"/>
</dbReference>
<dbReference type="KEGG" id="cagg:HYG79_14715"/>
<dbReference type="GO" id="GO:0043565">
    <property type="term" value="F:sequence-specific DNA binding"/>
    <property type="evidence" value="ECO:0007669"/>
    <property type="project" value="InterPro"/>
</dbReference>
<dbReference type="EMBL" id="CP058595">
    <property type="protein sequence ID" value="QLG46546.1"/>
    <property type="molecule type" value="Genomic_DNA"/>
</dbReference>
<dbReference type="InterPro" id="IPR053142">
    <property type="entry name" value="PchR_regulatory_protein"/>
</dbReference>
<keyword evidence="3" id="KW-0804">Transcription</keyword>
<dbReference type="RefSeq" id="WP_179242825.1">
    <property type="nucleotide sequence ID" value="NZ_CP058595.1"/>
</dbReference>
<evidence type="ECO:0000259" key="4">
    <source>
        <dbReference type="PROSITE" id="PS01124"/>
    </source>
</evidence>
<sequence length="338" mass="39176">MPKIEINKVNVVTVLKTVSDSLNGNFRSGNGEAIMTIDNEYGVGSVMAFDFSGNISCLVYNIEFKNQVEYFIEEKEERHLYFIHVLQGYFAYKLEAEAHFHKLGEHENIIVEIDPEQRTQVRIPKDISLKYLVINVDNSSIDVNFDNPTADLSEALQTVFSTEKNKGHYRYHGKYSLPVMSAMKELYKLNEISPAAKIIKEGIVRKILGYQLLEYEQNLKTPWRNLLSKTEFDNFQKIISYIESNLSQKHSVGNLAEIGNSSEKKIQQIFKRLYNKTAIEFVNELRMEKSRELLLGSNLNITEIAFSLGFSNTSYFTTLFKRKYKYSPKAYQKKFKQE</sequence>
<gene>
    <name evidence="5" type="ORF">HYG79_14715</name>
</gene>
<dbReference type="PROSITE" id="PS01124">
    <property type="entry name" value="HTH_ARAC_FAMILY_2"/>
    <property type="match status" value="1"/>
</dbReference>
<protein>
    <submittedName>
        <fullName evidence="5">Helix-turn-helix transcriptional regulator</fullName>
    </submittedName>
</protein>
<organism evidence="5 6">
    <name type="scientific">Costertonia aggregata</name>
    <dbReference type="NCBI Taxonomy" id="343403"/>
    <lineage>
        <taxon>Bacteria</taxon>
        <taxon>Pseudomonadati</taxon>
        <taxon>Bacteroidota</taxon>
        <taxon>Flavobacteriia</taxon>
        <taxon>Flavobacteriales</taxon>
        <taxon>Flavobacteriaceae</taxon>
        <taxon>Costertonia</taxon>
    </lineage>
</organism>
<dbReference type="PROSITE" id="PS00041">
    <property type="entry name" value="HTH_ARAC_FAMILY_1"/>
    <property type="match status" value="1"/>
</dbReference>
<evidence type="ECO:0000313" key="6">
    <source>
        <dbReference type="Proteomes" id="UP000509302"/>
    </source>
</evidence>
<name>A0A7H9ASY8_9FLAO</name>
<dbReference type="PANTHER" id="PTHR47893:SF1">
    <property type="entry name" value="REGULATORY PROTEIN PCHR"/>
    <property type="match status" value="1"/>
</dbReference>
<dbReference type="PANTHER" id="PTHR47893">
    <property type="entry name" value="REGULATORY PROTEIN PCHR"/>
    <property type="match status" value="1"/>
</dbReference>
<dbReference type="PRINTS" id="PR00032">
    <property type="entry name" value="HTHARAC"/>
</dbReference>
<reference evidence="5 6" key="1">
    <citation type="journal article" date="2006" name="Int. J. Syst. Evol. Microbiol.">
        <title>Costertonia aggregata gen. nov., sp. nov., a mesophilic marine bacterium of the family Flavobacteriaceae, isolated from a mature biofilm.</title>
        <authorList>
            <person name="Kwon K.K."/>
            <person name="Lee Y.K."/>
            <person name="Lee H.K."/>
        </authorList>
    </citation>
    <scope>NUCLEOTIDE SEQUENCE [LARGE SCALE GENOMIC DNA]</scope>
    <source>
        <strain evidence="5 6">KCCM 42265</strain>
    </source>
</reference>
<keyword evidence="2" id="KW-0238">DNA-binding</keyword>
<dbReference type="Proteomes" id="UP000509302">
    <property type="component" value="Chromosome"/>
</dbReference>
<dbReference type="Gene3D" id="1.10.10.60">
    <property type="entry name" value="Homeodomain-like"/>
    <property type="match status" value="2"/>
</dbReference>
<dbReference type="SMART" id="SM00342">
    <property type="entry name" value="HTH_ARAC"/>
    <property type="match status" value="1"/>
</dbReference>
<dbReference type="InterPro" id="IPR018062">
    <property type="entry name" value="HTH_AraC-typ_CS"/>
</dbReference>
<accession>A0A7H9ASY8</accession>
<dbReference type="Pfam" id="PF12833">
    <property type="entry name" value="HTH_18"/>
    <property type="match status" value="1"/>
</dbReference>
<dbReference type="InterPro" id="IPR020449">
    <property type="entry name" value="Tscrpt_reg_AraC-type_HTH"/>
</dbReference>
<feature type="domain" description="HTH araC/xylS-type" evidence="4">
    <location>
        <begin position="236"/>
        <end position="334"/>
    </location>
</feature>
<proteinExistence type="predicted"/>
<dbReference type="InterPro" id="IPR018060">
    <property type="entry name" value="HTH_AraC"/>
</dbReference>
<dbReference type="AlphaFoldDB" id="A0A7H9ASY8"/>
<dbReference type="GO" id="GO:0003700">
    <property type="term" value="F:DNA-binding transcription factor activity"/>
    <property type="evidence" value="ECO:0007669"/>
    <property type="project" value="InterPro"/>
</dbReference>